<evidence type="ECO:0000313" key="2">
    <source>
        <dbReference type="EMBL" id="QCX39587.1"/>
    </source>
</evidence>
<dbReference type="EMBL" id="CP040749">
    <property type="protein sequence ID" value="QCX39587.1"/>
    <property type="molecule type" value="Genomic_DNA"/>
</dbReference>
<dbReference type="Proteomes" id="UP000306229">
    <property type="component" value="Chromosome"/>
</dbReference>
<evidence type="ECO:0000313" key="3">
    <source>
        <dbReference type="Proteomes" id="UP000306229"/>
    </source>
</evidence>
<feature type="chain" id="PRO_5022668318" description="Lipoprotein" evidence="1">
    <location>
        <begin position="21"/>
        <end position="205"/>
    </location>
</feature>
<dbReference type="PROSITE" id="PS51257">
    <property type="entry name" value="PROKAR_LIPOPROTEIN"/>
    <property type="match status" value="1"/>
</dbReference>
<reference evidence="2 3" key="1">
    <citation type="submission" date="2019-05" db="EMBL/GenBank/DDBJ databases">
        <title>Algicella ahnfeltiae gen. nov., sp. nov., a novel marine bacterium of the family Flavobacteriaceae isolated from a red alga.</title>
        <authorList>
            <person name="Nedashkovskaya O.I."/>
            <person name="Kukhlevskiy A.D."/>
            <person name="Kim S.-G."/>
            <person name="Zhukova N.V."/>
            <person name="Mikhailov V.V."/>
        </authorList>
    </citation>
    <scope>NUCLEOTIDE SEQUENCE [LARGE SCALE GENOMIC DNA]</scope>
    <source>
        <strain evidence="2 3">10Alg115</strain>
    </source>
</reference>
<evidence type="ECO:0008006" key="4">
    <source>
        <dbReference type="Google" id="ProtNLM"/>
    </source>
</evidence>
<keyword evidence="3" id="KW-1185">Reference proteome</keyword>
<keyword evidence="1" id="KW-0732">Signal</keyword>
<dbReference type="RefSeq" id="WP_138950436.1">
    <property type="nucleotide sequence ID" value="NZ_CP040749.1"/>
</dbReference>
<accession>A0A5B7TXM0</accession>
<dbReference type="AlphaFoldDB" id="A0A5B7TXM0"/>
<dbReference type="KEGG" id="fbe:FF125_14470"/>
<organism evidence="2 3">
    <name type="scientific">Aureibaculum algae</name>
    <dbReference type="NCBI Taxonomy" id="2584122"/>
    <lineage>
        <taxon>Bacteria</taxon>
        <taxon>Pseudomonadati</taxon>
        <taxon>Bacteroidota</taxon>
        <taxon>Flavobacteriia</taxon>
        <taxon>Flavobacteriales</taxon>
        <taxon>Flavobacteriaceae</taxon>
        <taxon>Aureibaculum</taxon>
    </lineage>
</organism>
<sequence>MRFLGISFIVILLFTSCTVASTKDFVLVENSVEKYKNPYFADHSKDYVYKANFEVYGRTFGGLLIIKKLATEHHRVVFATEFGSKMMDMELKNDVFTINFIADDLNKKILINTLKKDFKILLQEEIRVDKTYRTTAATIFQLVDNKRFNYYYISKKNQQLVRILYASKSKEKIIFTFESKKGKIAENILIDHKNMKLKIKLKRID</sequence>
<gene>
    <name evidence="2" type="ORF">FF125_14470</name>
</gene>
<proteinExistence type="predicted"/>
<protein>
    <recommendedName>
        <fullName evidence="4">Lipoprotein</fullName>
    </recommendedName>
</protein>
<evidence type="ECO:0000256" key="1">
    <source>
        <dbReference type="SAM" id="SignalP"/>
    </source>
</evidence>
<dbReference type="OrthoDB" id="1043955at2"/>
<name>A0A5B7TXM0_9FLAO</name>
<feature type="signal peptide" evidence="1">
    <location>
        <begin position="1"/>
        <end position="20"/>
    </location>
</feature>